<name>A0A0P7YHV5_9RHOB</name>
<accession>A0A0P7YHV5</accession>
<dbReference type="EMBL" id="FBYC01000004">
    <property type="protein sequence ID" value="CUX81180.1"/>
    <property type="molecule type" value="Genomic_DNA"/>
</dbReference>
<evidence type="ECO:0000256" key="2">
    <source>
        <dbReference type="ARBA" id="ARBA00011901"/>
    </source>
</evidence>
<dbReference type="GO" id="GO:0009253">
    <property type="term" value="P:peptidoglycan catabolic process"/>
    <property type="evidence" value="ECO:0007669"/>
    <property type="project" value="InterPro"/>
</dbReference>
<dbReference type="GO" id="GO:0008745">
    <property type="term" value="F:N-acetylmuramoyl-L-alanine amidase activity"/>
    <property type="evidence" value="ECO:0007669"/>
    <property type="project" value="UniProtKB-EC"/>
</dbReference>
<dbReference type="InterPro" id="IPR050695">
    <property type="entry name" value="N-acetylmuramoyl_amidase_3"/>
</dbReference>
<protein>
    <recommendedName>
        <fullName evidence="2">N-acetylmuramoyl-L-alanine amidase</fullName>
        <ecNumber evidence="2">3.5.1.28</ecNumber>
    </recommendedName>
</protein>
<dbReference type="AlphaFoldDB" id="A0A0P7YHV5"/>
<evidence type="ECO:0000256" key="3">
    <source>
        <dbReference type="ARBA" id="ARBA00022801"/>
    </source>
</evidence>
<dbReference type="Pfam" id="PF01520">
    <property type="entry name" value="Amidase_3"/>
    <property type="match status" value="1"/>
</dbReference>
<evidence type="ECO:0000259" key="4">
    <source>
        <dbReference type="SMART" id="SM00646"/>
    </source>
</evidence>
<dbReference type="PANTHER" id="PTHR30404:SF0">
    <property type="entry name" value="N-ACETYLMURAMOYL-L-ALANINE AMIDASE AMIC"/>
    <property type="match status" value="1"/>
</dbReference>
<dbReference type="Proteomes" id="UP000182045">
    <property type="component" value="Unassembled WGS sequence"/>
</dbReference>
<keyword evidence="8" id="KW-1185">Reference proteome</keyword>
<dbReference type="OrthoDB" id="9806267at2"/>
<dbReference type="EC" id="3.5.1.28" evidence="2"/>
<dbReference type="SUPFAM" id="SSF53187">
    <property type="entry name" value="Zn-dependent exopeptidases"/>
    <property type="match status" value="1"/>
</dbReference>
<proteinExistence type="predicted"/>
<evidence type="ECO:0000313" key="7">
    <source>
        <dbReference type="Proteomes" id="UP000050413"/>
    </source>
</evidence>
<keyword evidence="3 6" id="KW-0378">Hydrolase</keyword>
<evidence type="ECO:0000313" key="6">
    <source>
        <dbReference type="EMBL" id="KPP90064.1"/>
    </source>
</evidence>
<feature type="domain" description="MurNAc-LAA" evidence="4">
    <location>
        <begin position="239"/>
        <end position="394"/>
    </location>
</feature>
<dbReference type="InterPro" id="IPR002508">
    <property type="entry name" value="MurNAc-LAA_cat"/>
</dbReference>
<dbReference type="PATRIC" id="fig|1666912.4.peg.396"/>
<evidence type="ECO:0000256" key="1">
    <source>
        <dbReference type="ARBA" id="ARBA00001561"/>
    </source>
</evidence>
<dbReference type="Proteomes" id="UP000050413">
    <property type="component" value="Unassembled WGS sequence"/>
</dbReference>
<organism evidence="6 7">
    <name type="scientific">Roseibaca calidilacus</name>
    <dbReference type="NCBI Taxonomy" id="1666912"/>
    <lineage>
        <taxon>Bacteria</taxon>
        <taxon>Pseudomonadati</taxon>
        <taxon>Pseudomonadota</taxon>
        <taxon>Alphaproteobacteria</taxon>
        <taxon>Rhodobacterales</taxon>
        <taxon>Paracoccaceae</taxon>
        <taxon>Roseinatronobacter</taxon>
    </lineage>
</organism>
<dbReference type="CDD" id="cd02696">
    <property type="entry name" value="MurNAc-LAA"/>
    <property type="match status" value="1"/>
</dbReference>
<dbReference type="RefSeq" id="WP_072245876.1">
    <property type="nucleotide sequence ID" value="NZ_FBYC01000004.1"/>
</dbReference>
<reference evidence="6 7" key="1">
    <citation type="submission" date="2015-09" db="EMBL/GenBank/DDBJ databases">
        <title>Identification and resolution of microdiversity through metagenomic sequencing of parallel consortia.</title>
        <authorList>
            <person name="Nelson W.C."/>
            <person name="Romine M.F."/>
            <person name="Lindemann S.R."/>
        </authorList>
    </citation>
    <scope>NUCLEOTIDE SEQUENCE [LARGE SCALE GENOMIC DNA]</scope>
    <source>
        <strain evidence="6">HL-91</strain>
    </source>
</reference>
<comment type="catalytic activity">
    <reaction evidence="1">
        <text>Hydrolyzes the link between N-acetylmuramoyl residues and L-amino acid residues in certain cell-wall glycopeptides.</text>
        <dbReference type="EC" id="3.5.1.28"/>
    </reaction>
</comment>
<evidence type="ECO:0000313" key="8">
    <source>
        <dbReference type="Proteomes" id="UP000182045"/>
    </source>
</evidence>
<comment type="caution">
    <text evidence="6">The sequence shown here is derived from an EMBL/GenBank/DDBJ whole genome shotgun (WGS) entry which is preliminary data.</text>
</comment>
<dbReference type="PANTHER" id="PTHR30404">
    <property type="entry name" value="N-ACETYLMURAMOYL-L-ALANINE AMIDASE"/>
    <property type="match status" value="1"/>
</dbReference>
<dbReference type="GO" id="GO:0030288">
    <property type="term" value="C:outer membrane-bounded periplasmic space"/>
    <property type="evidence" value="ECO:0007669"/>
    <property type="project" value="TreeGrafter"/>
</dbReference>
<reference evidence="5 8" key="2">
    <citation type="submission" date="2016-01" db="EMBL/GenBank/DDBJ databases">
        <authorList>
            <person name="Varghese N."/>
        </authorList>
    </citation>
    <scope>NUCLEOTIDE SEQUENCE [LARGE SCALE GENOMIC DNA]</scope>
    <source>
        <strain evidence="5 8">HL-91</strain>
    </source>
</reference>
<evidence type="ECO:0000313" key="5">
    <source>
        <dbReference type="EMBL" id="CUX81180.1"/>
    </source>
</evidence>
<dbReference type="Gene3D" id="3.40.630.40">
    <property type="entry name" value="Zn-dependent exopeptidases"/>
    <property type="match status" value="1"/>
</dbReference>
<sequence>MTRVSSFILGGLLLVLALGGGGAWAQGAVQARVDPAQSTLSASGDAVALRLSLSQPVPYRVRLLPNPPRVVMEFNTLDWQGLDWPKVAGLRDWRYGHRGDGWARMVLDLGFPMLPDVVAQSVDAQTGRAEVKVTLRRAALEAFEARATNEADFVARYSDHLLHASAPAATPSDTARPLRVMLDPGHGGLDPGAVRDDQSEAALVLAFAQTLRAELARRGGFEVHMTRDADVFVSLDQRLRAAREVQADLFLSLHADALPEGLASGAAVYTLSEDASDQTAEILSTRHARDDLLAGVDLSRNTDEIASVLMSVAWQDTKLRNAALAQALAEGIGAAGLRLHRRPVQSGAFSVLRAPDMPSALLELGFMSSPRDMARLQDPQWRDVMARAVADALEHWHSADRARRAALHR</sequence>
<dbReference type="EMBL" id="LJSG01000020">
    <property type="protein sequence ID" value="KPP90064.1"/>
    <property type="molecule type" value="Genomic_DNA"/>
</dbReference>
<dbReference type="Gene3D" id="2.60.40.3500">
    <property type="match status" value="1"/>
</dbReference>
<dbReference type="SMART" id="SM00646">
    <property type="entry name" value="Ami_3"/>
    <property type="match status" value="1"/>
</dbReference>
<gene>
    <name evidence="6" type="primary">amiA</name>
    <name evidence="5" type="ORF">Ga0058931_1608</name>
    <name evidence="6" type="ORF">HLUCCA05_07830</name>
</gene>
<dbReference type="STRING" id="1666912.Ga0058931_1608"/>